<sequence length="222" mass="24768">MKVYGTDTSACSHKVLTVLAEKGHEAELVVVSVIRGEDKSPEHLKRQPFGEVPVLEDDGFLIYESRAIMRYLDRRLPGPSLTPSDIRAYGLMEQWISVEQSYVSGPVWTLVRGGPVYEIIRRSPAVDILPPPPNEAEAAQARGELARAFDIVERTLATQEYLAGNAFSLAEVSWLPYLQYLFASNGGDLVTERPHMAAWWQRISTRPSWAKVGKVLDSVENS</sequence>
<evidence type="ECO:0000256" key="3">
    <source>
        <dbReference type="RuleBase" id="RU003494"/>
    </source>
</evidence>
<keyword evidence="7" id="KW-1185">Reference proteome</keyword>
<dbReference type="InterPro" id="IPR040079">
    <property type="entry name" value="Glutathione_S-Trfase"/>
</dbReference>
<dbReference type="Pfam" id="PF02798">
    <property type="entry name" value="GST_N"/>
    <property type="match status" value="1"/>
</dbReference>
<dbReference type="InterPro" id="IPR036249">
    <property type="entry name" value="Thioredoxin-like_sf"/>
</dbReference>
<dbReference type="Pfam" id="PF00043">
    <property type="entry name" value="GST_C"/>
    <property type="match status" value="1"/>
</dbReference>
<dbReference type="EMBL" id="CP089983">
    <property type="protein sequence ID" value="WXB10694.1"/>
    <property type="molecule type" value="Genomic_DNA"/>
</dbReference>
<organism evidence="6 7">
    <name type="scientific">Pendulispora rubella</name>
    <dbReference type="NCBI Taxonomy" id="2741070"/>
    <lineage>
        <taxon>Bacteria</taxon>
        <taxon>Pseudomonadati</taxon>
        <taxon>Myxococcota</taxon>
        <taxon>Myxococcia</taxon>
        <taxon>Myxococcales</taxon>
        <taxon>Sorangiineae</taxon>
        <taxon>Pendulisporaceae</taxon>
        <taxon>Pendulispora</taxon>
    </lineage>
</organism>
<evidence type="ECO:0000259" key="4">
    <source>
        <dbReference type="PROSITE" id="PS50404"/>
    </source>
</evidence>
<dbReference type="SUPFAM" id="SSF47616">
    <property type="entry name" value="GST C-terminal domain-like"/>
    <property type="match status" value="1"/>
</dbReference>
<dbReference type="InterPro" id="IPR036282">
    <property type="entry name" value="Glutathione-S-Trfase_C_sf"/>
</dbReference>
<protein>
    <recommendedName>
        <fullName evidence="1">glutathione transferase</fullName>
        <ecNumber evidence="1">2.5.1.18</ecNumber>
    </recommendedName>
</protein>
<dbReference type="PROSITE" id="PS50405">
    <property type="entry name" value="GST_CTER"/>
    <property type="match status" value="1"/>
</dbReference>
<evidence type="ECO:0000256" key="1">
    <source>
        <dbReference type="ARBA" id="ARBA00012452"/>
    </source>
</evidence>
<evidence type="ECO:0000256" key="2">
    <source>
        <dbReference type="ARBA" id="ARBA00022679"/>
    </source>
</evidence>
<dbReference type="PROSITE" id="PS50404">
    <property type="entry name" value="GST_NTER"/>
    <property type="match status" value="1"/>
</dbReference>
<feature type="domain" description="GST N-terminal" evidence="4">
    <location>
        <begin position="1"/>
        <end position="80"/>
    </location>
</feature>
<dbReference type="InterPro" id="IPR004045">
    <property type="entry name" value="Glutathione_S-Trfase_N"/>
</dbReference>
<dbReference type="PANTHER" id="PTHR43900:SF3">
    <property type="entry name" value="GLUTATHIONE S-TRANSFERASE RHO"/>
    <property type="match status" value="1"/>
</dbReference>
<feature type="domain" description="GST C-terminal" evidence="5">
    <location>
        <begin position="85"/>
        <end position="222"/>
    </location>
</feature>
<dbReference type="CDD" id="cd03053">
    <property type="entry name" value="GST_N_Phi"/>
    <property type="match status" value="1"/>
</dbReference>
<keyword evidence="2" id="KW-0808">Transferase</keyword>
<dbReference type="SFLD" id="SFLDG00358">
    <property type="entry name" value="Main_(cytGST)"/>
    <property type="match status" value="1"/>
</dbReference>
<accession>A0ABZ2LM43</accession>
<dbReference type="InterPro" id="IPR004046">
    <property type="entry name" value="GST_C"/>
</dbReference>
<name>A0ABZ2LM43_9BACT</name>
<gene>
    <name evidence="6" type="ORF">LVJ94_08795</name>
</gene>
<dbReference type="PANTHER" id="PTHR43900">
    <property type="entry name" value="GLUTATHIONE S-TRANSFERASE RHO"/>
    <property type="match status" value="1"/>
</dbReference>
<dbReference type="Proteomes" id="UP001374803">
    <property type="component" value="Chromosome"/>
</dbReference>
<dbReference type="SFLD" id="SFLDS00019">
    <property type="entry name" value="Glutathione_Transferase_(cytos"/>
    <property type="match status" value="1"/>
</dbReference>
<evidence type="ECO:0000259" key="5">
    <source>
        <dbReference type="PROSITE" id="PS50405"/>
    </source>
</evidence>
<dbReference type="Gene3D" id="3.40.30.10">
    <property type="entry name" value="Glutaredoxin"/>
    <property type="match status" value="1"/>
</dbReference>
<proteinExistence type="inferred from homology"/>
<comment type="similarity">
    <text evidence="3">Belongs to the GST superfamily.</text>
</comment>
<dbReference type="InterPro" id="IPR010987">
    <property type="entry name" value="Glutathione-S-Trfase_C-like"/>
</dbReference>
<dbReference type="SUPFAM" id="SSF52833">
    <property type="entry name" value="Thioredoxin-like"/>
    <property type="match status" value="1"/>
</dbReference>
<evidence type="ECO:0000313" key="7">
    <source>
        <dbReference type="Proteomes" id="UP001374803"/>
    </source>
</evidence>
<reference evidence="6" key="1">
    <citation type="submission" date="2021-12" db="EMBL/GenBank/DDBJ databases">
        <title>Discovery of the Pendulisporaceae a myxobacterial family with distinct sporulation behavior and unique specialized metabolism.</title>
        <authorList>
            <person name="Garcia R."/>
            <person name="Popoff A."/>
            <person name="Bader C.D."/>
            <person name="Loehr J."/>
            <person name="Walesch S."/>
            <person name="Walt C."/>
            <person name="Boldt J."/>
            <person name="Bunk B."/>
            <person name="Haeckl F.J.F.P.J."/>
            <person name="Gunesch A.P."/>
            <person name="Birkelbach J."/>
            <person name="Nuebel U."/>
            <person name="Pietschmann T."/>
            <person name="Bach T."/>
            <person name="Mueller R."/>
        </authorList>
    </citation>
    <scope>NUCLEOTIDE SEQUENCE</scope>
    <source>
        <strain evidence="6">MSr11367</strain>
    </source>
</reference>
<dbReference type="EC" id="2.5.1.18" evidence="1"/>
<dbReference type="Gene3D" id="1.20.1050.10">
    <property type="match status" value="1"/>
</dbReference>
<evidence type="ECO:0000313" key="6">
    <source>
        <dbReference type="EMBL" id="WXB10694.1"/>
    </source>
</evidence>